<dbReference type="InterPro" id="IPR007111">
    <property type="entry name" value="NACHT_NTPase"/>
</dbReference>
<dbReference type="Gene3D" id="1.25.10.10">
    <property type="entry name" value="Leucine-rich Repeat Variant"/>
    <property type="match status" value="2"/>
</dbReference>
<dbReference type="InterPro" id="IPR035897">
    <property type="entry name" value="Toll_tir_struct_dom_sf"/>
</dbReference>
<comment type="caution">
    <text evidence="6">The sequence shown here is derived from an EMBL/GenBank/DDBJ whole genome shotgun (WGS) entry which is preliminary data.</text>
</comment>
<sequence length="1191" mass="135699">MRDRLVDIFERIAANQHSEADVGVLRQALLAGEMQSVLQSGRYNINIGNVSAGEPIQIGDRTYVSINDEAIEAIVAAIQKGVRPKPEQVDFGNYLRSILDDEDYREWQEIYTPTTVEGKKQSSQPKFSRRLKLRTETVKPPQNQKESGEAGQSNQQEQVEQWDVLAGLRNYAPEHVLLIGKPGSGKTSSLEYLLWEEANNALKHSDAKIPVLVRLRRCTSSIEALIQDFLIRHQCPLEIEAINYLIQQGKFLLLLDGLNELPEKFAVEAASFRDKCRNTTPMVVSTRDLSVGGTLDIKKTLKMLPLTEPQMQEFVQGYLGEKGKQLFQQLKGDQLRKFAETPLLLWMLCRVFVNNSQVPANLGLAFREFTQLYDNAIQEDAPADAKDQWPKLLRHLAFALMHDQKPTDFRLSMPREEVENLLTEYLQKAGRTNTREYAEKWLKELLDYHLIQSVIQPNFEEHIEFRHQMIQEYYAAEALRRRLPGLSDAVLKREYLNYLKWTEPIALMLALVEDEAQALRVVKLAMDEVDLMLGARLAGEVWLAFQSESICMIVQKDLPIWLKIILLGETQSPKAVEELAEFLVKPEAAIRQKVIWALRQLEEDLAVPIISTALQDTDENVREVAVRVLGEFTIEVVVPYIVQAIKKEKSAFVKTNAIIHVLSKSNSETAIVELLSLMQDPDYSTRTMAEDGIKKIDQESIKPILIKSIKDKETEHLIKRSAIFILGEIGDESSKSSLFEAKLDLDENIYLDACDAIAKINLRIVDRTHLEVAKQRNKQNHEIKKWLSLVKSEAPVSRGNAILYLANLLNQEEAIELVNKALSDPHYYVRSHAISSLIKLKGEAAIPEAIQALRDPHYKVKYQASQILWEFRERKETFSKNMSLFFNEVVICLVDILNQTQNVDEQRKTVDTIVNLLDISLDQFHQRKIEDAFIYISYSADNLLRHKAAKGLSFFPNTRTMNRLLEILTDSDSFVLLSASEEIKRIHHDFTKTYLPILTQIAHSSGNSSILSVLTSIQNRCKFYNYEIAHHLIPPGKPISLYIAAHPTDESLQTHLTHHLTPLDRQNLITLWSKCHILPGDEPAQAIHRHLHTADIILLLISPNALADDTTYHHEILPALQRHQAGQVHLLPILLRPTDYAATLLSQLPHLPKNSKAIATWNHPNAAFQEIAETVREIALKLRSEIKHHSS</sequence>
<name>A0ABW6IBM7_9CYAN</name>
<dbReference type="SUPFAM" id="SSF52540">
    <property type="entry name" value="P-loop containing nucleoside triphosphate hydrolases"/>
    <property type="match status" value="1"/>
</dbReference>
<gene>
    <name evidence="6" type="ORF">ACFVKH_04680</name>
</gene>
<protein>
    <submittedName>
        <fullName evidence="6">HEAT repeat domain-containing protein</fullName>
    </submittedName>
</protein>
<dbReference type="SMART" id="SM00567">
    <property type="entry name" value="EZ_HEAT"/>
    <property type="match status" value="6"/>
</dbReference>
<dbReference type="Gene3D" id="3.40.50.300">
    <property type="entry name" value="P-loop containing nucleotide triphosphate hydrolases"/>
    <property type="match status" value="1"/>
</dbReference>
<feature type="compositionally biased region" description="Polar residues" evidence="3">
    <location>
        <begin position="140"/>
        <end position="156"/>
    </location>
</feature>
<dbReference type="SUPFAM" id="SSF48371">
    <property type="entry name" value="ARM repeat"/>
    <property type="match status" value="2"/>
</dbReference>
<dbReference type="SUPFAM" id="SSF52200">
    <property type="entry name" value="Toll/Interleukin receptor TIR domain"/>
    <property type="match status" value="1"/>
</dbReference>
<feature type="domain" description="NACHT" evidence="4">
    <location>
        <begin position="176"/>
        <end position="319"/>
    </location>
</feature>
<evidence type="ECO:0000313" key="6">
    <source>
        <dbReference type="EMBL" id="MFE4105561.1"/>
    </source>
</evidence>
<organism evidence="6 7">
    <name type="scientific">Almyronema epifaneia S1</name>
    <dbReference type="NCBI Taxonomy" id="2991925"/>
    <lineage>
        <taxon>Bacteria</taxon>
        <taxon>Bacillati</taxon>
        <taxon>Cyanobacteriota</taxon>
        <taxon>Cyanophyceae</taxon>
        <taxon>Nodosilineales</taxon>
        <taxon>Nodosilineaceae</taxon>
        <taxon>Almyronema</taxon>
        <taxon>Almyronema epifaneia</taxon>
    </lineage>
</organism>
<dbReference type="Pfam" id="PF13646">
    <property type="entry name" value="HEAT_2"/>
    <property type="match status" value="2"/>
</dbReference>
<keyword evidence="7" id="KW-1185">Reference proteome</keyword>
<evidence type="ECO:0000259" key="5">
    <source>
        <dbReference type="Pfam" id="PF19954"/>
    </source>
</evidence>
<dbReference type="EMBL" id="JBHZOL010000029">
    <property type="protein sequence ID" value="MFE4105561.1"/>
    <property type="molecule type" value="Genomic_DNA"/>
</dbReference>
<evidence type="ECO:0000313" key="7">
    <source>
        <dbReference type="Proteomes" id="UP001600165"/>
    </source>
</evidence>
<feature type="region of interest" description="Disordered" evidence="3">
    <location>
        <begin position="115"/>
        <end position="156"/>
    </location>
</feature>
<dbReference type="Proteomes" id="UP001600165">
    <property type="component" value="Unassembled WGS sequence"/>
</dbReference>
<dbReference type="InterPro" id="IPR016024">
    <property type="entry name" value="ARM-type_fold"/>
</dbReference>
<dbReference type="InterPro" id="IPR027417">
    <property type="entry name" value="P-loop_NTPase"/>
</dbReference>
<evidence type="ECO:0000256" key="1">
    <source>
        <dbReference type="ARBA" id="ARBA00022549"/>
    </source>
</evidence>
<keyword evidence="1" id="KW-0042">Antenna complex</keyword>
<keyword evidence="2" id="KW-0605">Phycobilisome</keyword>
<reference evidence="6 7" key="1">
    <citation type="submission" date="2024-10" db="EMBL/GenBank/DDBJ databases">
        <authorList>
            <person name="Ratan Roy A."/>
            <person name="Morales Sandoval P.H."/>
            <person name="De Los Santos Villalobos S."/>
            <person name="Chakraborty S."/>
            <person name="Mukherjee J."/>
        </authorList>
    </citation>
    <scope>NUCLEOTIDE SEQUENCE [LARGE SCALE GENOMIC DNA]</scope>
    <source>
        <strain evidence="6 7">S1</strain>
    </source>
</reference>
<evidence type="ECO:0000256" key="2">
    <source>
        <dbReference type="ARBA" id="ARBA00022738"/>
    </source>
</evidence>
<accession>A0ABW6IBM7</accession>
<dbReference type="PANTHER" id="PTHR12697:SF5">
    <property type="entry name" value="DEOXYHYPUSINE HYDROXYLASE"/>
    <property type="match status" value="1"/>
</dbReference>
<dbReference type="RefSeq" id="WP_377962346.1">
    <property type="nucleotide sequence ID" value="NZ_JBHZOL010000029.1"/>
</dbReference>
<dbReference type="Gene3D" id="3.40.50.10140">
    <property type="entry name" value="Toll/interleukin-1 receptor homology (TIR) domain"/>
    <property type="match status" value="1"/>
</dbReference>
<feature type="domain" description="Effector-associated" evidence="5">
    <location>
        <begin position="3"/>
        <end position="78"/>
    </location>
</feature>
<proteinExistence type="predicted"/>
<dbReference type="Pfam" id="PF05729">
    <property type="entry name" value="NACHT"/>
    <property type="match status" value="1"/>
</dbReference>
<dbReference type="InterPro" id="IPR011989">
    <property type="entry name" value="ARM-like"/>
</dbReference>
<dbReference type="Pfam" id="PF19954">
    <property type="entry name" value="EAD10"/>
    <property type="match status" value="1"/>
</dbReference>
<feature type="compositionally biased region" description="Polar residues" evidence="3">
    <location>
        <begin position="115"/>
        <end position="126"/>
    </location>
</feature>
<evidence type="ECO:0000259" key="4">
    <source>
        <dbReference type="Pfam" id="PF05729"/>
    </source>
</evidence>
<dbReference type="InterPro" id="IPR045429">
    <property type="entry name" value="EAD10"/>
</dbReference>
<dbReference type="InterPro" id="IPR004155">
    <property type="entry name" value="PBS_lyase_HEAT"/>
</dbReference>
<dbReference type="PANTHER" id="PTHR12697">
    <property type="entry name" value="PBS LYASE HEAT-LIKE PROTEIN"/>
    <property type="match status" value="1"/>
</dbReference>
<evidence type="ECO:0000256" key="3">
    <source>
        <dbReference type="SAM" id="MobiDB-lite"/>
    </source>
</evidence>